<feature type="compositionally biased region" description="Basic and acidic residues" evidence="1">
    <location>
        <begin position="275"/>
        <end position="290"/>
    </location>
</feature>
<evidence type="ECO:0000313" key="5">
    <source>
        <dbReference type="Proteomes" id="UP000507470"/>
    </source>
</evidence>
<dbReference type="Proteomes" id="UP000507470">
    <property type="component" value="Unassembled WGS sequence"/>
</dbReference>
<dbReference type="AlphaFoldDB" id="A0A6J8ALY0"/>
<feature type="transmembrane region" description="Helical" evidence="2">
    <location>
        <begin position="182"/>
        <end position="203"/>
    </location>
</feature>
<feature type="region of interest" description="Disordered" evidence="1">
    <location>
        <begin position="347"/>
        <end position="371"/>
    </location>
</feature>
<sequence>MWMMNLIIVLLLLLVGLTERTHAENTAVVNGQVKSVNSDSCQLNCKLPNFLQVLCNPLIPHLHCKKSLVEKTIKKLAKIDNTIKCYCMWHAVFRDGRVDKSVFAEMVDYTPYNKTKQLRVRLSTLGRECQTFNDQLCVGRLKDTKDGLFSKNDGLKALIEKEQPQPMKDKDNGITLTDEEEMIMWFGVAGGAIVFIICIFFVIRLNKDSPAKTPYDKGSLDADGGLSRDKRDTCCDSFMDKLRRNSRTSLAEKEKLLQQRVIIQKNPIPQPHSYPSEKKEKRKSDKKQIAEDGWNSKSTQCGTVDFDVSLTSFSVSTEDTRAKTLTGMKMAESESDGEEARMFHSSLMYGNNDTPDKTRNRVKSSSSLVSN</sequence>
<keyword evidence="2" id="KW-1133">Transmembrane helix</keyword>
<gene>
    <name evidence="4" type="ORF">MCOR_9237</name>
</gene>
<proteinExistence type="predicted"/>
<evidence type="ECO:0000256" key="1">
    <source>
        <dbReference type="SAM" id="MobiDB-lite"/>
    </source>
</evidence>
<feature type="region of interest" description="Disordered" evidence="1">
    <location>
        <begin position="264"/>
        <end position="295"/>
    </location>
</feature>
<evidence type="ECO:0000256" key="2">
    <source>
        <dbReference type="SAM" id="Phobius"/>
    </source>
</evidence>
<keyword evidence="3" id="KW-0732">Signal</keyword>
<dbReference type="OrthoDB" id="6112320at2759"/>
<accession>A0A6J8ALY0</accession>
<protein>
    <submittedName>
        <fullName evidence="4">Uncharacterized protein</fullName>
    </submittedName>
</protein>
<name>A0A6J8ALY0_MYTCO</name>
<reference evidence="4 5" key="1">
    <citation type="submission" date="2020-06" db="EMBL/GenBank/DDBJ databases">
        <authorList>
            <person name="Li R."/>
            <person name="Bekaert M."/>
        </authorList>
    </citation>
    <scope>NUCLEOTIDE SEQUENCE [LARGE SCALE GENOMIC DNA]</scope>
    <source>
        <strain evidence="5">wild</strain>
    </source>
</reference>
<feature type="chain" id="PRO_5026696005" evidence="3">
    <location>
        <begin position="24"/>
        <end position="371"/>
    </location>
</feature>
<keyword evidence="2" id="KW-0472">Membrane</keyword>
<keyword evidence="2" id="KW-0812">Transmembrane</keyword>
<organism evidence="4 5">
    <name type="scientific">Mytilus coruscus</name>
    <name type="common">Sea mussel</name>
    <dbReference type="NCBI Taxonomy" id="42192"/>
    <lineage>
        <taxon>Eukaryota</taxon>
        <taxon>Metazoa</taxon>
        <taxon>Spiralia</taxon>
        <taxon>Lophotrochozoa</taxon>
        <taxon>Mollusca</taxon>
        <taxon>Bivalvia</taxon>
        <taxon>Autobranchia</taxon>
        <taxon>Pteriomorphia</taxon>
        <taxon>Mytilida</taxon>
        <taxon>Mytiloidea</taxon>
        <taxon>Mytilidae</taxon>
        <taxon>Mytilinae</taxon>
        <taxon>Mytilus</taxon>
    </lineage>
</organism>
<feature type="signal peptide" evidence="3">
    <location>
        <begin position="1"/>
        <end position="23"/>
    </location>
</feature>
<keyword evidence="5" id="KW-1185">Reference proteome</keyword>
<dbReference type="EMBL" id="CACVKT020001687">
    <property type="protein sequence ID" value="CAC5370349.1"/>
    <property type="molecule type" value="Genomic_DNA"/>
</dbReference>
<evidence type="ECO:0000313" key="4">
    <source>
        <dbReference type="EMBL" id="CAC5370349.1"/>
    </source>
</evidence>
<evidence type="ECO:0000256" key="3">
    <source>
        <dbReference type="SAM" id="SignalP"/>
    </source>
</evidence>